<proteinExistence type="predicted"/>
<reference evidence="2" key="1">
    <citation type="submission" date="2016-11" db="EMBL/GenBank/DDBJ databases">
        <authorList>
            <person name="Varghese N."/>
            <person name="Submissions S."/>
        </authorList>
    </citation>
    <scope>NUCLEOTIDE SEQUENCE [LARGE SCALE GENOMIC DNA]</scope>
    <source>
        <strain evidence="2">DSM 18829</strain>
    </source>
</reference>
<protein>
    <submittedName>
        <fullName evidence="1">Gliding motility-associated C-terminal domain-containing protein</fullName>
    </submittedName>
</protein>
<evidence type="ECO:0000313" key="1">
    <source>
        <dbReference type="EMBL" id="SHI64139.1"/>
    </source>
</evidence>
<dbReference type="AlphaFoldDB" id="A0A1M6CT42"/>
<dbReference type="OrthoDB" id="9765926at2"/>
<gene>
    <name evidence="1" type="ORF">SAMN05444363_1080</name>
</gene>
<organism evidence="1 2">
    <name type="scientific">Flavobacterium terrae</name>
    <dbReference type="NCBI Taxonomy" id="415425"/>
    <lineage>
        <taxon>Bacteria</taxon>
        <taxon>Pseudomonadati</taxon>
        <taxon>Bacteroidota</taxon>
        <taxon>Flavobacteriia</taxon>
        <taxon>Flavobacteriales</taxon>
        <taxon>Flavobacteriaceae</taxon>
        <taxon>Flavobacterium</taxon>
    </lineage>
</organism>
<dbReference type="Pfam" id="PF13585">
    <property type="entry name" value="CHU_C"/>
    <property type="match status" value="1"/>
</dbReference>
<dbReference type="Proteomes" id="UP000184488">
    <property type="component" value="Unassembled WGS sequence"/>
</dbReference>
<dbReference type="InterPro" id="IPR049804">
    <property type="entry name" value="Choice_anch_L"/>
</dbReference>
<keyword evidence="2" id="KW-1185">Reference proteome</keyword>
<dbReference type="Gene3D" id="2.60.40.10">
    <property type="entry name" value="Immunoglobulins"/>
    <property type="match status" value="1"/>
</dbReference>
<dbReference type="NCBIfam" id="TIGR04131">
    <property type="entry name" value="Bac_Flav_CTERM"/>
    <property type="match status" value="1"/>
</dbReference>
<name>A0A1M6CT42_9FLAO</name>
<dbReference type="EMBL" id="FQZI01000002">
    <property type="protein sequence ID" value="SHI64139.1"/>
    <property type="molecule type" value="Genomic_DNA"/>
</dbReference>
<dbReference type="Gene3D" id="2.60.40.740">
    <property type="match status" value="1"/>
</dbReference>
<dbReference type="InterPro" id="IPR026341">
    <property type="entry name" value="T9SS_type_B"/>
</dbReference>
<evidence type="ECO:0000313" key="2">
    <source>
        <dbReference type="Proteomes" id="UP000184488"/>
    </source>
</evidence>
<accession>A0A1M6CT42</accession>
<dbReference type="NCBIfam" id="NF038133">
    <property type="entry name" value="choice_anch_L"/>
    <property type="match status" value="1"/>
</dbReference>
<sequence length="761" mass="81953">MESFLKLITLLSFAISNAQYIQVDDTYTAQQLIQNVFASNGCGNVSNIVVSGGNFGTEQSYGYFSQGTSSFPFANGIVLSTGKAVSAIGPNTGNSSEGATSWGGDADLEQAIGVNNTINATVIEFDFIPFTNNISFDYIFSSEQYLSNPSANQCGYTDGFAFLLKPVGSSSYQNLALVPGTNTPVSVNTIRGAGTICPPANEAYFDAFNGFNNPTTFNGQTKILKATSVVTPGTTYHIKLVIADQGNNLYDSAIFLGGGSFQSSTDLGPDHLIATNNPYCAGENITLNATQPGTNTYKWFKDGVDTGITTPTFIITDNNNSNEVIYSVEVLINGACLSTGEVKIQFASLPNINNQTLVQCDDDNNGNATFNLTKLDDLIKNGDTSLGNVTYYETIGGSAITNPISYLSIPKTIYAEVANSNGCKSTCQVNLQIANNPVNSPITYEKCDEDGTKDGKTTFDLNTEVTPVVLNGLPSGLTLQYYSSEVDLADENNALQNNFINTTANTQTIFARIINGPDCYGLVEINLVVNYLSPTNFETETIGICQGIPLTLSVPNIYSAYLWSNGDTLNEITISTSGNYSVEVTDANGCRATKTFIVTSSAPASNIDAQIIEFTGNENNSILITYTDNGGDYVFSIDGINYQTSPQFSNLPAGEYNISVKDLNGCLPTPTKTIYVLDYPSFFTPNGDGYNDTWVIKNIKLKPNTVISIFDRFGKLLKQFNSNSEGWNGTFNGQNLPATDYWFTLTLANGNIIRGHFTLKR</sequence>
<dbReference type="InterPro" id="IPR013783">
    <property type="entry name" value="Ig-like_fold"/>
</dbReference>
<dbReference type="STRING" id="415425.SAMN05444363_1080"/>
<dbReference type="RefSeq" id="WP_073309306.1">
    <property type="nucleotide sequence ID" value="NZ_FQZI01000002.1"/>
</dbReference>